<dbReference type="Proteomes" id="UP000067626">
    <property type="component" value="Chromosome"/>
</dbReference>
<keyword evidence="1" id="KW-0472">Membrane</keyword>
<keyword evidence="4" id="KW-1185">Reference proteome</keyword>
<dbReference type="STRING" id="52.CMC5_057020"/>
<feature type="domain" description="TPM" evidence="2">
    <location>
        <begin position="52"/>
        <end position="175"/>
    </location>
</feature>
<dbReference type="OrthoDB" id="9810918at2"/>
<feature type="transmembrane region" description="Helical" evidence="1">
    <location>
        <begin position="201"/>
        <end position="227"/>
    </location>
</feature>
<dbReference type="PANTHER" id="PTHR30373">
    <property type="entry name" value="UPF0603 PROTEIN YGCG"/>
    <property type="match status" value="1"/>
</dbReference>
<dbReference type="InterPro" id="IPR007621">
    <property type="entry name" value="TPM_dom"/>
</dbReference>
<dbReference type="RefSeq" id="WP_050433276.1">
    <property type="nucleotide sequence ID" value="NZ_CP012159.1"/>
</dbReference>
<reference evidence="3 4" key="1">
    <citation type="submission" date="2015-07" db="EMBL/GenBank/DDBJ databases">
        <title>Genome analysis of myxobacterium Chondromyces crocatus Cm c5 reveals a high potential for natural compound synthesis and the genetic basis for the loss of fruiting body formation.</title>
        <authorList>
            <person name="Zaburannyi N."/>
            <person name="Bunk B."/>
            <person name="Maier J."/>
            <person name="Overmann J."/>
            <person name="Mueller R."/>
        </authorList>
    </citation>
    <scope>NUCLEOTIDE SEQUENCE [LARGE SCALE GENOMIC DNA]</scope>
    <source>
        <strain evidence="3 4">Cm c5</strain>
    </source>
</reference>
<keyword evidence="1" id="KW-1133">Transmembrane helix</keyword>
<dbReference type="KEGG" id="ccro:CMC5_057020"/>
<dbReference type="AlphaFoldDB" id="A0A0K1EKT4"/>
<dbReference type="PANTHER" id="PTHR30373:SF2">
    <property type="entry name" value="UPF0603 PROTEIN YGCG"/>
    <property type="match status" value="1"/>
</dbReference>
<dbReference type="Gene3D" id="3.10.310.50">
    <property type="match status" value="1"/>
</dbReference>
<protein>
    <submittedName>
        <fullName evidence="3">Methanol dehydrogenase</fullName>
    </submittedName>
</protein>
<evidence type="ECO:0000256" key="1">
    <source>
        <dbReference type="SAM" id="Phobius"/>
    </source>
</evidence>
<dbReference type="EMBL" id="CP012159">
    <property type="protein sequence ID" value="AKT41494.1"/>
    <property type="molecule type" value="Genomic_DNA"/>
</dbReference>
<evidence type="ECO:0000313" key="3">
    <source>
        <dbReference type="EMBL" id="AKT41494.1"/>
    </source>
</evidence>
<gene>
    <name evidence="3" type="ORF">CMC5_057020</name>
</gene>
<dbReference type="Pfam" id="PF04536">
    <property type="entry name" value="TPM_phosphatase"/>
    <property type="match status" value="1"/>
</dbReference>
<proteinExistence type="predicted"/>
<evidence type="ECO:0000313" key="4">
    <source>
        <dbReference type="Proteomes" id="UP000067626"/>
    </source>
</evidence>
<keyword evidence="1" id="KW-0812">Transmembrane</keyword>
<sequence>MVAWARGSRTAGAGRLRALVAAALALVVIAFSSAFPRTALAAFTPPPLRGHVVDTAGKLSQAEMLRLDRKLDAIRQKTGFEIVAFVAGNLEGEPIEDIAYKAFNTWKIGQERADNGVLLVIAPAERRVRIETGKGVGAELTDLQSNDIIREVIAPLLQQDRFYEAVDRGTIAIADTLLKGADGKAPAQKVAKPPDMVRTALTAGGILLVIILSIVSPTFRSLLWFIIQLFLLSGGRGGGGGSGYGGGGGRSGGGGSSDSY</sequence>
<evidence type="ECO:0000259" key="2">
    <source>
        <dbReference type="Pfam" id="PF04536"/>
    </source>
</evidence>
<name>A0A0K1EKT4_CHOCO</name>
<accession>A0A0K1EKT4</accession>
<organism evidence="3 4">
    <name type="scientific">Chondromyces crocatus</name>
    <dbReference type="NCBI Taxonomy" id="52"/>
    <lineage>
        <taxon>Bacteria</taxon>
        <taxon>Pseudomonadati</taxon>
        <taxon>Myxococcota</taxon>
        <taxon>Polyangia</taxon>
        <taxon>Polyangiales</taxon>
        <taxon>Polyangiaceae</taxon>
        <taxon>Chondromyces</taxon>
    </lineage>
</organism>